<protein>
    <recommendedName>
        <fullName evidence="5">Peptidyl-tRNA hydrolase</fullName>
    </recommendedName>
</protein>
<proteinExistence type="predicted"/>
<feature type="chain" id="PRO_5012937570" description="Peptidyl-tRNA hydrolase" evidence="2">
    <location>
        <begin position="20"/>
        <end position="260"/>
    </location>
</feature>
<evidence type="ECO:0008006" key="5">
    <source>
        <dbReference type="Google" id="ProtNLM"/>
    </source>
</evidence>
<name>A0A1Y2DLU5_9PEZI</name>
<dbReference type="InParanoid" id="A0A1Y2DLU5"/>
<evidence type="ECO:0000256" key="2">
    <source>
        <dbReference type="SAM" id="SignalP"/>
    </source>
</evidence>
<evidence type="ECO:0000256" key="1">
    <source>
        <dbReference type="SAM" id="Phobius"/>
    </source>
</evidence>
<keyword evidence="2" id="KW-0732">Signal</keyword>
<feature type="transmembrane region" description="Helical" evidence="1">
    <location>
        <begin position="212"/>
        <end position="232"/>
    </location>
</feature>
<keyword evidence="1" id="KW-0472">Membrane</keyword>
<organism evidence="3 4">
    <name type="scientific">Pseudomassariella vexata</name>
    <dbReference type="NCBI Taxonomy" id="1141098"/>
    <lineage>
        <taxon>Eukaryota</taxon>
        <taxon>Fungi</taxon>
        <taxon>Dikarya</taxon>
        <taxon>Ascomycota</taxon>
        <taxon>Pezizomycotina</taxon>
        <taxon>Sordariomycetes</taxon>
        <taxon>Xylariomycetidae</taxon>
        <taxon>Amphisphaeriales</taxon>
        <taxon>Pseudomassariaceae</taxon>
        <taxon>Pseudomassariella</taxon>
    </lineage>
</organism>
<dbReference type="EMBL" id="MCFJ01000012">
    <property type="protein sequence ID" value="ORY60109.1"/>
    <property type="molecule type" value="Genomic_DNA"/>
</dbReference>
<evidence type="ECO:0000313" key="3">
    <source>
        <dbReference type="EMBL" id="ORY60109.1"/>
    </source>
</evidence>
<dbReference type="GeneID" id="63780465"/>
<keyword evidence="1" id="KW-0812">Transmembrane</keyword>
<dbReference type="STRING" id="1141098.A0A1Y2DLU5"/>
<dbReference type="RefSeq" id="XP_040712543.1">
    <property type="nucleotide sequence ID" value="XM_040864253.1"/>
</dbReference>
<gene>
    <name evidence="3" type="ORF">BCR38DRAFT_488295</name>
</gene>
<dbReference type="Proteomes" id="UP000193689">
    <property type="component" value="Unassembled WGS sequence"/>
</dbReference>
<feature type="signal peptide" evidence="2">
    <location>
        <begin position="1"/>
        <end position="19"/>
    </location>
</feature>
<keyword evidence="1" id="KW-1133">Transmembrane helix</keyword>
<comment type="caution">
    <text evidence="3">The sequence shown here is derived from an EMBL/GenBank/DDBJ whole genome shotgun (WGS) entry which is preliminary data.</text>
</comment>
<keyword evidence="4" id="KW-1185">Reference proteome</keyword>
<reference evidence="3 4" key="1">
    <citation type="submission" date="2016-07" db="EMBL/GenBank/DDBJ databases">
        <title>Pervasive Adenine N6-methylation of Active Genes in Fungi.</title>
        <authorList>
            <consortium name="DOE Joint Genome Institute"/>
            <person name="Mondo S.J."/>
            <person name="Dannebaum R.O."/>
            <person name="Kuo R.C."/>
            <person name="Labutti K."/>
            <person name="Haridas S."/>
            <person name="Kuo A."/>
            <person name="Salamov A."/>
            <person name="Ahrendt S.R."/>
            <person name="Lipzen A."/>
            <person name="Sullivan W."/>
            <person name="Andreopoulos W.B."/>
            <person name="Clum A."/>
            <person name="Lindquist E."/>
            <person name="Daum C."/>
            <person name="Ramamoorthy G.K."/>
            <person name="Gryganskyi A."/>
            <person name="Culley D."/>
            <person name="Magnuson J.K."/>
            <person name="James T.Y."/>
            <person name="O'Malley M.A."/>
            <person name="Stajich J.E."/>
            <person name="Spatafora J.W."/>
            <person name="Visel A."/>
            <person name="Grigoriev I.V."/>
        </authorList>
    </citation>
    <scope>NUCLEOTIDE SEQUENCE [LARGE SCALE GENOMIC DNA]</scope>
    <source>
        <strain evidence="3 4">CBS 129021</strain>
    </source>
</reference>
<dbReference type="AlphaFoldDB" id="A0A1Y2DLU5"/>
<dbReference type="OrthoDB" id="1733656at2759"/>
<accession>A0A1Y2DLU5</accession>
<evidence type="ECO:0000313" key="4">
    <source>
        <dbReference type="Proteomes" id="UP000193689"/>
    </source>
</evidence>
<sequence length="260" mass="28258">MRFFSTAAAVLSFPLLASADLPEYQAQFQNYLDKFMGYVPIPSKSDPVGAAEAKVGEMKMDVLTLTNWKETLYAPVTDGSTTPEEVWVLITGGNKTCFGHCDKIETAFNQSAAKFAVLPGGPHTALLNCENEPVLCNAWSAPTGALWIFEMLPEPAEINIWSKRLNFTTTTSDDIVQLQQDGFKEKAKLHDGMFHPFNGSLAKNGLSIPVGYVLWGFNLIPSWLFMIVVSMLSRTMMSNRMGAQGGRPGAAGAAPAGRAQ</sequence>